<dbReference type="PRINTS" id="PR01853">
    <property type="entry name" value="YAJCTRNLCASE"/>
</dbReference>
<evidence type="ECO:0000256" key="6">
    <source>
        <dbReference type="ARBA" id="ARBA00022692"/>
    </source>
</evidence>
<feature type="transmembrane region" description="Helical" evidence="11">
    <location>
        <begin position="25"/>
        <end position="43"/>
    </location>
</feature>
<keyword evidence="7" id="KW-0653">Protein transport</keyword>
<dbReference type="InterPro" id="IPR003849">
    <property type="entry name" value="Preprotein_translocase_YajC"/>
</dbReference>
<protein>
    <recommendedName>
        <fullName evidence="3">Sec translocon accessory complex subunit YajC</fullName>
    </recommendedName>
</protein>
<keyword evidence="9" id="KW-0811">Translocation</keyword>
<dbReference type="NCBIfam" id="TIGR00739">
    <property type="entry name" value="yajC"/>
    <property type="match status" value="1"/>
</dbReference>
<evidence type="ECO:0000256" key="9">
    <source>
        <dbReference type="ARBA" id="ARBA00023010"/>
    </source>
</evidence>
<keyword evidence="6 11" id="KW-0812">Transmembrane</keyword>
<name>A0A0F3KEN6_9GAMM</name>
<evidence type="ECO:0000256" key="8">
    <source>
        <dbReference type="ARBA" id="ARBA00022989"/>
    </source>
</evidence>
<dbReference type="PANTHER" id="PTHR33909:SF1">
    <property type="entry name" value="SEC TRANSLOCON ACCESSORY COMPLEX SUBUNIT YAJC"/>
    <property type="match status" value="1"/>
</dbReference>
<evidence type="ECO:0000256" key="2">
    <source>
        <dbReference type="ARBA" id="ARBA00006742"/>
    </source>
</evidence>
<reference evidence="12 13" key="1">
    <citation type="submission" date="2015-03" db="EMBL/GenBank/DDBJ databases">
        <title>Draft genome sequence of Luteibacter yeojuensis strain SU11.</title>
        <authorList>
            <person name="Sulaiman J."/>
            <person name="Priya K."/>
            <person name="Chan K.-G."/>
        </authorList>
    </citation>
    <scope>NUCLEOTIDE SEQUENCE [LARGE SCALE GENOMIC DNA]</scope>
    <source>
        <strain evidence="12 13">SU11</strain>
    </source>
</reference>
<dbReference type="Proteomes" id="UP000033651">
    <property type="component" value="Unassembled WGS sequence"/>
</dbReference>
<evidence type="ECO:0000256" key="10">
    <source>
        <dbReference type="ARBA" id="ARBA00023136"/>
    </source>
</evidence>
<evidence type="ECO:0000256" key="4">
    <source>
        <dbReference type="ARBA" id="ARBA00022448"/>
    </source>
</evidence>
<dbReference type="EMBL" id="JZRB01000035">
    <property type="protein sequence ID" value="KJV29663.1"/>
    <property type="molecule type" value="Genomic_DNA"/>
</dbReference>
<evidence type="ECO:0000313" key="13">
    <source>
        <dbReference type="Proteomes" id="UP000033651"/>
    </source>
</evidence>
<gene>
    <name evidence="12" type="ORF">VI08_15765</name>
</gene>
<dbReference type="AlphaFoldDB" id="A0A0F3KEN6"/>
<evidence type="ECO:0000256" key="3">
    <source>
        <dbReference type="ARBA" id="ARBA00014962"/>
    </source>
</evidence>
<evidence type="ECO:0000256" key="7">
    <source>
        <dbReference type="ARBA" id="ARBA00022927"/>
    </source>
</evidence>
<proteinExistence type="inferred from homology"/>
<accession>A0A0F3KEN6</accession>
<dbReference type="OrthoDB" id="9811406at2"/>
<dbReference type="GO" id="GO:0005886">
    <property type="term" value="C:plasma membrane"/>
    <property type="evidence" value="ECO:0007669"/>
    <property type="project" value="UniProtKB-SubCell"/>
</dbReference>
<keyword evidence="4" id="KW-0813">Transport</keyword>
<evidence type="ECO:0000256" key="1">
    <source>
        <dbReference type="ARBA" id="ARBA00004162"/>
    </source>
</evidence>
<evidence type="ECO:0000256" key="11">
    <source>
        <dbReference type="SAM" id="Phobius"/>
    </source>
</evidence>
<organism evidence="12 13">
    <name type="scientific">Luteibacter yeojuensis</name>
    <dbReference type="NCBI Taxonomy" id="345309"/>
    <lineage>
        <taxon>Bacteria</taxon>
        <taxon>Pseudomonadati</taxon>
        <taxon>Pseudomonadota</taxon>
        <taxon>Gammaproteobacteria</taxon>
        <taxon>Lysobacterales</taxon>
        <taxon>Rhodanobacteraceae</taxon>
        <taxon>Luteibacter</taxon>
    </lineage>
</organism>
<evidence type="ECO:0000313" key="12">
    <source>
        <dbReference type="EMBL" id="KJV29663.1"/>
    </source>
</evidence>
<comment type="subcellular location">
    <subcellularLocation>
        <location evidence="1">Cell membrane</location>
        <topology evidence="1">Single-pass membrane protein</topology>
    </subcellularLocation>
</comment>
<keyword evidence="13" id="KW-1185">Reference proteome</keyword>
<dbReference type="PANTHER" id="PTHR33909">
    <property type="entry name" value="SEC TRANSLOCON ACCESSORY COMPLEX SUBUNIT YAJC"/>
    <property type="match status" value="1"/>
</dbReference>
<comment type="similarity">
    <text evidence="2">Belongs to the YajC family.</text>
</comment>
<keyword evidence="8 11" id="KW-1133">Transmembrane helix</keyword>
<evidence type="ECO:0000256" key="5">
    <source>
        <dbReference type="ARBA" id="ARBA00022475"/>
    </source>
</evidence>
<dbReference type="GO" id="GO:0015031">
    <property type="term" value="P:protein transport"/>
    <property type="evidence" value="ECO:0007669"/>
    <property type="project" value="UniProtKB-KW"/>
</dbReference>
<sequence>MSTLPFAALAQAAPAAAPQQGALGFSPLIMMAVLFAIFYFMMIRPQMKRQKEHRALLAGLAKGDEVVMSGGLAGRVEEVGDAFVKVEIAPGVVVQMQKGAVTQVLPKGSLKKN</sequence>
<comment type="caution">
    <text evidence="12">The sequence shown here is derived from an EMBL/GenBank/DDBJ whole genome shotgun (WGS) entry which is preliminary data.</text>
</comment>
<keyword evidence="10 11" id="KW-0472">Membrane</keyword>
<dbReference type="Pfam" id="PF02699">
    <property type="entry name" value="YajC"/>
    <property type="match status" value="1"/>
</dbReference>
<dbReference type="RefSeq" id="WP_045830568.1">
    <property type="nucleotide sequence ID" value="NZ_JZRB01000035.1"/>
</dbReference>
<dbReference type="SMART" id="SM01323">
    <property type="entry name" value="YajC"/>
    <property type="match status" value="1"/>
</dbReference>
<dbReference type="PATRIC" id="fig|345309.4.peg.2763"/>
<keyword evidence="5" id="KW-1003">Cell membrane</keyword>